<keyword evidence="3" id="KW-1185">Reference proteome</keyword>
<dbReference type="RefSeq" id="WP_070018076.1">
    <property type="nucleotide sequence ID" value="NZ_LJGW01000323.1"/>
</dbReference>
<dbReference type="AlphaFoldDB" id="A0A1E7L1Q6"/>
<gene>
    <name evidence="2" type="ORF">AN218_18970</name>
</gene>
<sequence>MKRLHLRAAAALAVAALVGVGYQTAFGSETGSSQQAPASASSSAPAAASSMRVAYYSTSLSAELTDVTALSEDEGWAVGTSQNDDGTGDPKPVLLHRTDGKWAQSTLPEGAEKAALTQIEGSSPDNVWLFGRSTAGENKPVAFRWDGKTWQSVKAPASDNAWGGQRSAAVLAADDVWLLGGEKKAHHWDGKKWSTSQLPQNATSVSGTGSGDVWAVGYRDTDDSDGGPMSQPAAMHWDGTEWKTTETPEYRFPDPSPPEETASLDSVVTVSGKEVWAVGTHTFNHGEGGPEPEEENILLRWDGEKWAKAPAKATEKASLETASDGDGGLVLGRYWHMTKDGTLHEIARHKPVPGRSGKVEEVDKKQRFWPSETVLVPGTRQVWSVGVIELGAYGDANFRRAGVLSYDAG</sequence>
<comment type="caution">
    <text evidence="2">The sequence shown here is derived from an EMBL/GenBank/DDBJ whole genome shotgun (WGS) entry which is preliminary data.</text>
</comment>
<dbReference type="Proteomes" id="UP000176005">
    <property type="component" value="Unassembled WGS sequence"/>
</dbReference>
<name>A0A1E7L1Q6_9ACTN</name>
<proteinExistence type="predicted"/>
<reference evidence="2 3" key="1">
    <citation type="journal article" date="2016" name="Front. Microbiol.">
        <title>Comparative Genomics Analysis of Streptomyces Species Reveals Their Adaptation to the Marine Environment and Their Diversity at the Genomic Level.</title>
        <authorList>
            <person name="Tian X."/>
            <person name="Zhang Z."/>
            <person name="Yang T."/>
            <person name="Chen M."/>
            <person name="Li J."/>
            <person name="Chen F."/>
            <person name="Yang J."/>
            <person name="Li W."/>
            <person name="Zhang B."/>
            <person name="Zhang Z."/>
            <person name="Wu J."/>
            <person name="Zhang C."/>
            <person name="Long L."/>
            <person name="Xiao J."/>
        </authorList>
    </citation>
    <scope>NUCLEOTIDE SEQUENCE [LARGE SCALE GENOMIC DNA]</scope>
    <source>
        <strain evidence="2 3">SCSIO 10429</strain>
    </source>
</reference>
<evidence type="ECO:0000256" key="1">
    <source>
        <dbReference type="SAM" id="SignalP"/>
    </source>
</evidence>
<feature type="chain" id="PRO_5009197018" evidence="1">
    <location>
        <begin position="28"/>
        <end position="409"/>
    </location>
</feature>
<accession>A0A1E7L1Q6</accession>
<protein>
    <submittedName>
        <fullName evidence="2">Uncharacterized protein</fullName>
    </submittedName>
</protein>
<dbReference type="EMBL" id="LJGW01000323">
    <property type="protein sequence ID" value="OEV10120.1"/>
    <property type="molecule type" value="Genomic_DNA"/>
</dbReference>
<evidence type="ECO:0000313" key="3">
    <source>
        <dbReference type="Proteomes" id="UP000176005"/>
    </source>
</evidence>
<organism evidence="2 3">
    <name type="scientific">Streptomyces nanshensis</name>
    <dbReference type="NCBI Taxonomy" id="518642"/>
    <lineage>
        <taxon>Bacteria</taxon>
        <taxon>Bacillati</taxon>
        <taxon>Actinomycetota</taxon>
        <taxon>Actinomycetes</taxon>
        <taxon>Kitasatosporales</taxon>
        <taxon>Streptomycetaceae</taxon>
        <taxon>Streptomyces</taxon>
    </lineage>
</organism>
<dbReference type="PATRIC" id="fig|518642.10.peg.4267"/>
<feature type="signal peptide" evidence="1">
    <location>
        <begin position="1"/>
        <end position="27"/>
    </location>
</feature>
<dbReference type="InterPro" id="IPR011043">
    <property type="entry name" value="Gal_Oxase/kelch_b-propeller"/>
</dbReference>
<dbReference type="SUPFAM" id="SSF50965">
    <property type="entry name" value="Galactose oxidase, central domain"/>
    <property type="match status" value="1"/>
</dbReference>
<keyword evidence="1" id="KW-0732">Signal</keyword>
<evidence type="ECO:0000313" key="2">
    <source>
        <dbReference type="EMBL" id="OEV10120.1"/>
    </source>
</evidence>